<dbReference type="PROSITE" id="PS50011">
    <property type="entry name" value="PROTEIN_KINASE_DOM"/>
    <property type="match status" value="1"/>
</dbReference>
<feature type="region of interest" description="Disordered" evidence="3">
    <location>
        <begin position="223"/>
        <end position="249"/>
    </location>
</feature>
<evidence type="ECO:0000256" key="1">
    <source>
        <dbReference type="ARBA" id="ARBA00022741"/>
    </source>
</evidence>
<dbReference type="GO" id="GO:0004674">
    <property type="term" value="F:protein serine/threonine kinase activity"/>
    <property type="evidence" value="ECO:0007669"/>
    <property type="project" value="TreeGrafter"/>
</dbReference>
<dbReference type="InterPro" id="IPR000719">
    <property type="entry name" value="Prot_kinase_dom"/>
</dbReference>
<evidence type="ECO:0000256" key="3">
    <source>
        <dbReference type="SAM" id="MobiDB-lite"/>
    </source>
</evidence>
<gene>
    <name evidence="5" type="ORF">F2Q68_00046133</name>
</gene>
<evidence type="ECO:0000313" key="6">
    <source>
        <dbReference type="Proteomes" id="UP000712281"/>
    </source>
</evidence>
<dbReference type="AlphaFoldDB" id="A0A8S9LPH2"/>
<keyword evidence="1" id="KW-0547">Nucleotide-binding</keyword>
<reference evidence="5" key="1">
    <citation type="submission" date="2019-12" db="EMBL/GenBank/DDBJ databases">
        <title>Genome sequencing and annotation of Brassica cretica.</title>
        <authorList>
            <person name="Studholme D.J."/>
            <person name="Sarris P.F."/>
        </authorList>
    </citation>
    <scope>NUCLEOTIDE SEQUENCE</scope>
    <source>
        <strain evidence="5">PFS-001/15</strain>
        <tissue evidence="5">Leaf</tissue>
    </source>
</reference>
<accession>A0A8S9LPH2</accession>
<protein>
    <recommendedName>
        <fullName evidence="4">Protein kinase domain-containing protein</fullName>
    </recommendedName>
</protein>
<dbReference type="Gene3D" id="1.10.510.10">
    <property type="entry name" value="Transferase(Phosphotransferase) domain 1"/>
    <property type="match status" value="1"/>
</dbReference>
<evidence type="ECO:0000259" key="4">
    <source>
        <dbReference type="PROSITE" id="PS50011"/>
    </source>
</evidence>
<keyword evidence="2" id="KW-0067">ATP-binding</keyword>
<comment type="caution">
    <text evidence="5">The sequence shown here is derived from an EMBL/GenBank/DDBJ whole genome shotgun (WGS) entry which is preliminary data.</text>
</comment>
<name>A0A8S9LPH2_BRACR</name>
<dbReference type="Pfam" id="PF00069">
    <property type="entry name" value="Pkinase"/>
    <property type="match status" value="1"/>
</dbReference>
<dbReference type="PANTHER" id="PTHR48012">
    <property type="entry name" value="STERILE20-LIKE KINASE, ISOFORM B-RELATED"/>
    <property type="match status" value="1"/>
</dbReference>
<sequence length="249" mass="27757">MLPKLEGIALGSLGRPILKFNSLFFTGDFGVAAQLTRTMSKRNTFIGTPHWMAPEVIQENRYDGKVDVWALGVSAIEMAEGLPPRSAVHPMRTLYELFINIRVVRLENGGLEMLFKVLFMISIEPAPMLEDKEKWSLVFHDFVAKCLTKEPRLRPTADEMLKHKFVQRCKMGASAMSPKIEKSRQIRASMALQAQHVVASSEDTSTLGPKSSDEMGITVPYIPPNNGYQNTTEVPPTSTGEGKYLQTVT</sequence>
<dbReference type="EMBL" id="QGKW02000276">
    <property type="protein sequence ID" value="KAF2607977.1"/>
    <property type="molecule type" value="Genomic_DNA"/>
</dbReference>
<evidence type="ECO:0000256" key="2">
    <source>
        <dbReference type="ARBA" id="ARBA00022840"/>
    </source>
</evidence>
<dbReference type="InterPro" id="IPR011009">
    <property type="entry name" value="Kinase-like_dom_sf"/>
</dbReference>
<dbReference type="InterPro" id="IPR050629">
    <property type="entry name" value="STE20/SPS1-PAK"/>
</dbReference>
<dbReference type="PANTHER" id="PTHR48012:SF2">
    <property type="entry name" value="STERILE20-LIKE KINASE, ISOFORM B"/>
    <property type="match status" value="1"/>
</dbReference>
<dbReference type="SUPFAM" id="SSF56112">
    <property type="entry name" value="Protein kinase-like (PK-like)"/>
    <property type="match status" value="1"/>
</dbReference>
<dbReference type="Proteomes" id="UP000712281">
    <property type="component" value="Unassembled WGS sequence"/>
</dbReference>
<proteinExistence type="predicted"/>
<feature type="domain" description="Protein kinase" evidence="4">
    <location>
        <begin position="1"/>
        <end position="166"/>
    </location>
</feature>
<dbReference type="GO" id="GO:0005524">
    <property type="term" value="F:ATP binding"/>
    <property type="evidence" value="ECO:0007669"/>
    <property type="project" value="UniProtKB-KW"/>
</dbReference>
<feature type="compositionally biased region" description="Polar residues" evidence="3">
    <location>
        <begin position="226"/>
        <end position="249"/>
    </location>
</feature>
<evidence type="ECO:0000313" key="5">
    <source>
        <dbReference type="EMBL" id="KAF2607977.1"/>
    </source>
</evidence>
<dbReference type="SMART" id="SM00220">
    <property type="entry name" value="S_TKc"/>
    <property type="match status" value="1"/>
</dbReference>
<dbReference type="GO" id="GO:0005737">
    <property type="term" value="C:cytoplasm"/>
    <property type="evidence" value="ECO:0007669"/>
    <property type="project" value="TreeGrafter"/>
</dbReference>
<organism evidence="5 6">
    <name type="scientific">Brassica cretica</name>
    <name type="common">Mustard</name>
    <dbReference type="NCBI Taxonomy" id="69181"/>
    <lineage>
        <taxon>Eukaryota</taxon>
        <taxon>Viridiplantae</taxon>
        <taxon>Streptophyta</taxon>
        <taxon>Embryophyta</taxon>
        <taxon>Tracheophyta</taxon>
        <taxon>Spermatophyta</taxon>
        <taxon>Magnoliopsida</taxon>
        <taxon>eudicotyledons</taxon>
        <taxon>Gunneridae</taxon>
        <taxon>Pentapetalae</taxon>
        <taxon>rosids</taxon>
        <taxon>malvids</taxon>
        <taxon>Brassicales</taxon>
        <taxon>Brassicaceae</taxon>
        <taxon>Brassiceae</taxon>
        <taxon>Brassica</taxon>
    </lineage>
</organism>